<comment type="caution">
    <text evidence="1">The sequence shown here is derived from an EMBL/GenBank/DDBJ whole genome shotgun (WGS) entry which is preliminary data.</text>
</comment>
<reference evidence="1" key="1">
    <citation type="submission" date="2020-08" db="EMBL/GenBank/DDBJ databases">
        <title>Multicomponent nature underlies the extraordinary mechanical properties of spider dragline silk.</title>
        <authorList>
            <person name="Kono N."/>
            <person name="Nakamura H."/>
            <person name="Mori M."/>
            <person name="Yoshida Y."/>
            <person name="Ohtoshi R."/>
            <person name="Malay A.D."/>
            <person name="Moran D.A.P."/>
            <person name="Tomita M."/>
            <person name="Numata K."/>
            <person name="Arakawa K."/>
        </authorList>
    </citation>
    <scope>NUCLEOTIDE SEQUENCE</scope>
</reference>
<dbReference type="EMBL" id="BMAV01020570">
    <property type="protein sequence ID" value="GFY74124.1"/>
    <property type="molecule type" value="Genomic_DNA"/>
</dbReference>
<dbReference type="AlphaFoldDB" id="A0A8X6YM80"/>
<accession>A0A8X6YM80</accession>
<sequence length="96" mass="11576">MIKDTNGRFCVEMPMKDNDIELGQSKSTASRRLKMLERRFVREPIQKINMSNFYKNTRILIACRELNMRSQHYIITFLPMLWFALRAKRLSYKSRV</sequence>
<dbReference type="Proteomes" id="UP000886998">
    <property type="component" value="Unassembled WGS sequence"/>
</dbReference>
<keyword evidence="2" id="KW-1185">Reference proteome</keyword>
<evidence type="ECO:0000313" key="1">
    <source>
        <dbReference type="EMBL" id="GFY74124.1"/>
    </source>
</evidence>
<evidence type="ECO:0000313" key="2">
    <source>
        <dbReference type="Proteomes" id="UP000886998"/>
    </source>
</evidence>
<protein>
    <submittedName>
        <fullName evidence="1">Uncharacterized protein</fullName>
    </submittedName>
</protein>
<organism evidence="1 2">
    <name type="scientific">Trichonephila inaurata madagascariensis</name>
    <dbReference type="NCBI Taxonomy" id="2747483"/>
    <lineage>
        <taxon>Eukaryota</taxon>
        <taxon>Metazoa</taxon>
        <taxon>Ecdysozoa</taxon>
        <taxon>Arthropoda</taxon>
        <taxon>Chelicerata</taxon>
        <taxon>Arachnida</taxon>
        <taxon>Araneae</taxon>
        <taxon>Araneomorphae</taxon>
        <taxon>Entelegynae</taxon>
        <taxon>Araneoidea</taxon>
        <taxon>Nephilidae</taxon>
        <taxon>Trichonephila</taxon>
        <taxon>Trichonephila inaurata</taxon>
    </lineage>
</organism>
<name>A0A8X6YM80_9ARAC</name>
<gene>
    <name evidence="1" type="ORF">TNIN_324261</name>
</gene>
<proteinExistence type="predicted"/>